<sequence length="276" mass="29021">MVLLQQWTASLGMTMYAFGVCVLVFTMSCGVVLCWSLPPTPAGKNKVKWYTHLARGIAAAIAIFASGYLSQSGAGIAAGAMTTFPAIFGTAMVSVSLAQGADVSTGAIGPLMMGGMVVGWYSMFCAIFYDFTPIPPIWIVIISFFASVLVWSIPVYFFIRWRRDTTAKKTDKVIAALEQENVLVEMKTFNKSNDADGKGDATKPEHTANEMEGTASPVVGPADTSAPLPMTAFPHENNTTPPTSLLSPAKTGSAAAPQPGNSAAPAQPAEVTVSVP</sequence>
<feature type="transmembrane region" description="Helical" evidence="2">
    <location>
        <begin position="15"/>
        <end position="37"/>
    </location>
</feature>
<name>A0A196S8M3_BLAHN</name>
<feature type="compositionally biased region" description="Polar residues" evidence="1">
    <location>
        <begin position="236"/>
        <end position="246"/>
    </location>
</feature>
<gene>
    <name evidence="3" type="ORF">AV274_5962</name>
</gene>
<evidence type="ECO:0000256" key="1">
    <source>
        <dbReference type="SAM" id="MobiDB-lite"/>
    </source>
</evidence>
<reference evidence="3 4" key="1">
    <citation type="submission" date="2016-05" db="EMBL/GenBank/DDBJ databases">
        <title>Nuclear genome of Blastocystis sp. subtype 1 NandII.</title>
        <authorList>
            <person name="Gentekaki E."/>
            <person name="Curtis B."/>
            <person name="Stairs C."/>
            <person name="Eme L."/>
            <person name="Herman E."/>
            <person name="Klimes V."/>
            <person name="Arias M.C."/>
            <person name="Elias M."/>
            <person name="Hilliou F."/>
            <person name="Klute M."/>
            <person name="Malik S.-B."/>
            <person name="Pightling A."/>
            <person name="Rachubinski R."/>
            <person name="Salas D."/>
            <person name="Schlacht A."/>
            <person name="Suga H."/>
            <person name="Archibald J."/>
            <person name="Ball S.G."/>
            <person name="Clark G."/>
            <person name="Dacks J."/>
            <person name="Van Der Giezen M."/>
            <person name="Tsaousis A."/>
            <person name="Roger A."/>
        </authorList>
    </citation>
    <scope>NUCLEOTIDE SEQUENCE [LARGE SCALE GENOMIC DNA]</scope>
    <source>
        <strain evidence="4">ATCC 50177 / NandII</strain>
    </source>
</reference>
<dbReference type="Proteomes" id="UP000078348">
    <property type="component" value="Unassembled WGS sequence"/>
</dbReference>
<keyword evidence="4" id="KW-1185">Reference proteome</keyword>
<dbReference type="OrthoDB" id="10262687at2759"/>
<feature type="transmembrane region" description="Helical" evidence="2">
    <location>
        <begin position="110"/>
        <end position="131"/>
    </location>
</feature>
<organism evidence="3 4">
    <name type="scientific">Blastocystis sp. subtype 1 (strain ATCC 50177 / NandII)</name>
    <dbReference type="NCBI Taxonomy" id="478820"/>
    <lineage>
        <taxon>Eukaryota</taxon>
        <taxon>Sar</taxon>
        <taxon>Stramenopiles</taxon>
        <taxon>Bigyra</taxon>
        <taxon>Opalozoa</taxon>
        <taxon>Opalinata</taxon>
        <taxon>Blastocystidae</taxon>
        <taxon>Blastocystis</taxon>
    </lineage>
</organism>
<keyword evidence="2" id="KW-0812">Transmembrane</keyword>
<feature type="compositionally biased region" description="Basic and acidic residues" evidence="1">
    <location>
        <begin position="193"/>
        <end position="209"/>
    </location>
</feature>
<accession>A0A196S8M3</accession>
<dbReference type="EMBL" id="LXWW01000549">
    <property type="protein sequence ID" value="OAO12339.1"/>
    <property type="molecule type" value="Genomic_DNA"/>
</dbReference>
<keyword evidence="2" id="KW-0472">Membrane</keyword>
<protein>
    <submittedName>
        <fullName evidence="3">Uncharacterized protein</fullName>
    </submittedName>
</protein>
<evidence type="ECO:0000313" key="3">
    <source>
        <dbReference type="EMBL" id="OAO12339.1"/>
    </source>
</evidence>
<feature type="transmembrane region" description="Helical" evidence="2">
    <location>
        <begin position="75"/>
        <end position="98"/>
    </location>
</feature>
<evidence type="ECO:0000256" key="2">
    <source>
        <dbReference type="SAM" id="Phobius"/>
    </source>
</evidence>
<feature type="transmembrane region" description="Helical" evidence="2">
    <location>
        <begin position="49"/>
        <end position="69"/>
    </location>
</feature>
<keyword evidence="2" id="KW-1133">Transmembrane helix</keyword>
<feature type="transmembrane region" description="Helical" evidence="2">
    <location>
        <begin position="137"/>
        <end position="159"/>
    </location>
</feature>
<comment type="caution">
    <text evidence="3">The sequence shown here is derived from an EMBL/GenBank/DDBJ whole genome shotgun (WGS) entry which is preliminary data.</text>
</comment>
<dbReference type="AlphaFoldDB" id="A0A196S8M3"/>
<proteinExistence type="predicted"/>
<feature type="region of interest" description="Disordered" evidence="1">
    <location>
        <begin position="188"/>
        <end position="276"/>
    </location>
</feature>
<evidence type="ECO:0000313" key="4">
    <source>
        <dbReference type="Proteomes" id="UP000078348"/>
    </source>
</evidence>